<organism evidence="1 2">
    <name type="scientific">Plectus sambesii</name>
    <dbReference type="NCBI Taxonomy" id="2011161"/>
    <lineage>
        <taxon>Eukaryota</taxon>
        <taxon>Metazoa</taxon>
        <taxon>Ecdysozoa</taxon>
        <taxon>Nematoda</taxon>
        <taxon>Chromadorea</taxon>
        <taxon>Plectida</taxon>
        <taxon>Plectina</taxon>
        <taxon>Plectoidea</taxon>
        <taxon>Plectidae</taxon>
        <taxon>Plectus</taxon>
    </lineage>
</organism>
<protein>
    <submittedName>
        <fullName evidence="2">Uncharacterized protein</fullName>
    </submittedName>
</protein>
<keyword evidence="1" id="KW-1185">Reference proteome</keyword>
<name>A0A914W5S7_9BILA</name>
<dbReference type="Proteomes" id="UP000887566">
    <property type="component" value="Unplaced"/>
</dbReference>
<reference evidence="2" key="1">
    <citation type="submission" date="2022-11" db="UniProtKB">
        <authorList>
            <consortium name="WormBaseParasite"/>
        </authorList>
    </citation>
    <scope>IDENTIFICATION</scope>
</reference>
<evidence type="ECO:0000313" key="1">
    <source>
        <dbReference type="Proteomes" id="UP000887566"/>
    </source>
</evidence>
<accession>A0A914W5S7</accession>
<proteinExistence type="predicted"/>
<dbReference type="WBParaSite" id="PSAMB.scaffold3204size19272.g20678.t1">
    <property type="protein sequence ID" value="PSAMB.scaffold3204size19272.g20678.t1"/>
    <property type="gene ID" value="PSAMB.scaffold3204size19272.g20678"/>
</dbReference>
<evidence type="ECO:0000313" key="2">
    <source>
        <dbReference type="WBParaSite" id="PSAMB.scaffold3204size19272.g20678.t1"/>
    </source>
</evidence>
<dbReference type="AlphaFoldDB" id="A0A914W5S7"/>
<sequence>MLICMETPAFLLRFYLLATAGFGVAFATICSTVPEVCVPAREIQAGCRCFLSRPTVVASERILLFRKFGGSTTIIKRFARDVDDFRSMILPQSAVDQLNRFFTVSETSAQLNQNVFSSVSSQVSVEVMTMERSLVRQVVDLNSNRLTENTRNLLANCESGLCEQPGIFQQISSTPPKSQFTSEKAIRFDFDGDTLIAFATSTSEFQLQNVREGYQVKKCKRRWLVFRKCWTETHYREFPREFSDAMRHEWEAFVNGEMILNFRLNNANLL</sequence>